<evidence type="ECO:0000313" key="1">
    <source>
        <dbReference type="EMBL" id="KAK2961763.1"/>
    </source>
</evidence>
<accession>A0ABQ9YDJ8</accession>
<keyword evidence="2" id="KW-1185">Reference proteome</keyword>
<comment type="caution">
    <text evidence="1">The sequence shown here is derived from an EMBL/GenBank/DDBJ whole genome shotgun (WGS) entry which is preliminary data.</text>
</comment>
<organism evidence="1 2">
    <name type="scientific">Blattamonas nauphoetae</name>
    <dbReference type="NCBI Taxonomy" id="2049346"/>
    <lineage>
        <taxon>Eukaryota</taxon>
        <taxon>Metamonada</taxon>
        <taxon>Preaxostyla</taxon>
        <taxon>Oxymonadida</taxon>
        <taxon>Blattamonas</taxon>
    </lineage>
</organism>
<reference evidence="1 2" key="1">
    <citation type="journal article" date="2022" name="bioRxiv">
        <title>Genomics of Preaxostyla Flagellates Illuminates Evolutionary Transitions and the Path Towards Mitochondrial Loss.</title>
        <authorList>
            <person name="Novak L.V.F."/>
            <person name="Treitli S.C."/>
            <person name="Pyrih J."/>
            <person name="Halakuc P."/>
            <person name="Pipaliya S.V."/>
            <person name="Vacek V."/>
            <person name="Brzon O."/>
            <person name="Soukal P."/>
            <person name="Eme L."/>
            <person name="Dacks J.B."/>
            <person name="Karnkowska A."/>
            <person name="Elias M."/>
            <person name="Hampl V."/>
        </authorList>
    </citation>
    <scope>NUCLEOTIDE SEQUENCE [LARGE SCALE GENOMIC DNA]</scope>
    <source>
        <strain evidence="1">NAU3</strain>
        <tissue evidence="1">Gut</tissue>
    </source>
</reference>
<protein>
    <submittedName>
        <fullName evidence="1">Uncharacterized protein</fullName>
    </submittedName>
</protein>
<gene>
    <name evidence="1" type="ORF">BLNAU_3200</name>
</gene>
<sequence>MEQSAVAFSTQKALPLHPPTRPFIVPICSPFATLSALPVRTADHLTLGTADTNTLPAPSHDVDEAELFNSVAGFLAQASLNTIILRPVVPMEWTNEVGVESTRLTT</sequence>
<dbReference type="Proteomes" id="UP001281761">
    <property type="component" value="Unassembled WGS sequence"/>
</dbReference>
<evidence type="ECO:0000313" key="2">
    <source>
        <dbReference type="Proteomes" id="UP001281761"/>
    </source>
</evidence>
<name>A0ABQ9YDJ8_9EUKA</name>
<dbReference type="EMBL" id="JARBJD010000014">
    <property type="protein sequence ID" value="KAK2961763.1"/>
    <property type="molecule type" value="Genomic_DNA"/>
</dbReference>
<proteinExistence type="predicted"/>